<dbReference type="Pfam" id="PF06742">
    <property type="entry name" value="DUF1214"/>
    <property type="match status" value="1"/>
</dbReference>
<dbReference type="InterPro" id="IPR037049">
    <property type="entry name" value="DUF1214_C_sf"/>
</dbReference>
<proteinExistence type="predicted"/>
<dbReference type="SUPFAM" id="SSF160935">
    <property type="entry name" value="VPA0735-like"/>
    <property type="match status" value="1"/>
</dbReference>
<dbReference type="PANTHER" id="PTHR36509">
    <property type="entry name" value="BLL3101 PROTEIN"/>
    <property type="match status" value="1"/>
</dbReference>
<gene>
    <name evidence="4" type="ORF">NOV72_05450</name>
</gene>
<feature type="signal peptide" evidence="1">
    <location>
        <begin position="1"/>
        <end position="25"/>
    </location>
</feature>
<dbReference type="InterPro" id="IPR010621">
    <property type="entry name" value="DUF1214"/>
</dbReference>
<sequence length="346" mass="38504">MIARRFVPVMLFMLVMAFHVGSSPAATGTVVTRSTYIRAETDRTFYNVSQLAGGVNRFYHYRSITPLDKQSVVRMNKDTLYSGAVVDTSKGATLTVPDMPPGRYFSVLMIDNDHYSPGVIYTPGVHKLPRDTKYLFLAVRIQLLHPDDPADIALVNALQDGFVINAQRADPFPKPKWDTKSLNALTERYNREFAKFKQYPDGSMAPRGKADERIRHLAAAGAWGLFPTRDAVYINYNGGQSADQCYCATYSIPENKAFWSITVYGADGYMKSANSILNGINARPNPDGTVTAHFGSEAQCGNVANRLDTTEGWNFLMRIYRPGESVVDRSYRLPDAVACKPQQALQ</sequence>
<dbReference type="Proteomes" id="UP000238169">
    <property type="component" value="Unassembled WGS sequence"/>
</dbReference>
<evidence type="ECO:0000259" key="3">
    <source>
        <dbReference type="Pfam" id="PF06863"/>
    </source>
</evidence>
<dbReference type="EMBL" id="OGTP01000028">
    <property type="protein sequence ID" value="SPB18251.1"/>
    <property type="molecule type" value="Genomic_DNA"/>
</dbReference>
<evidence type="ECO:0000259" key="2">
    <source>
        <dbReference type="Pfam" id="PF06742"/>
    </source>
</evidence>
<reference evidence="5" key="1">
    <citation type="submission" date="2018-01" db="EMBL/GenBank/DDBJ databases">
        <authorList>
            <person name="Peeters C."/>
        </authorList>
    </citation>
    <scope>NUCLEOTIDE SEQUENCE [LARGE SCALE GENOMIC DNA]</scope>
</reference>
<dbReference type="PANTHER" id="PTHR36509:SF3">
    <property type="entry name" value="SIGNAL PEPTIDE PROTEIN"/>
    <property type="match status" value="1"/>
</dbReference>
<dbReference type="Pfam" id="PF06863">
    <property type="entry name" value="DUF1254"/>
    <property type="match status" value="1"/>
</dbReference>
<evidence type="ECO:0000313" key="4">
    <source>
        <dbReference type="EMBL" id="SPB18251.1"/>
    </source>
</evidence>
<accession>A0A2U3IDG0</accession>
<name>A0A2U3IDG0_9BURK</name>
<dbReference type="RefSeq" id="WP_216858897.1">
    <property type="nucleotide sequence ID" value="NZ_OGTP01000028.1"/>
</dbReference>
<evidence type="ECO:0000256" key="1">
    <source>
        <dbReference type="SAM" id="SignalP"/>
    </source>
</evidence>
<feature type="chain" id="PRO_5015588208" description="Lipoprotein" evidence="1">
    <location>
        <begin position="26"/>
        <end position="346"/>
    </location>
</feature>
<protein>
    <recommendedName>
        <fullName evidence="6">Lipoprotein</fullName>
    </recommendedName>
</protein>
<evidence type="ECO:0008006" key="6">
    <source>
        <dbReference type="Google" id="ProtNLM"/>
    </source>
</evidence>
<evidence type="ECO:0000313" key="5">
    <source>
        <dbReference type="Proteomes" id="UP000238169"/>
    </source>
</evidence>
<dbReference type="Gene3D" id="2.60.120.600">
    <property type="entry name" value="Domain of unknown function DUF1214, C-terminal domain"/>
    <property type="match status" value="1"/>
</dbReference>
<keyword evidence="1" id="KW-0732">Signal</keyword>
<feature type="domain" description="DUF1254" evidence="3">
    <location>
        <begin position="55"/>
        <end position="111"/>
    </location>
</feature>
<dbReference type="AlphaFoldDB" id="A0A2U3IDG0"/>
<feature type="domain" description="DUF1214" evidence="2">
    <location>
        <begin position="252"/>
        <end position="323"/>
    </location>
</feature>
<keyword evidence="5" id="KW-1185">Reference proteome</keyword>
<organism evidence="4 5">
    <name type="scientific">Caballeronia novacaledonica</name>
    <dbReference type="NCBI Taxonomy" id="1544861"/>
    <lineage>
        <taxon>Bacteria</taxon>
        <taxon>Pseudomonadati</taxon>
        <taxon>Pseudomonadota</taxon>
        <taxon>Betaproteobacteria</taxon>
        <taxon>Burkholderiales</taxon>
        <taxon>Burkholderiaceae</taxon>
        <taxon>Caballeronia</taxon>
    </lineage>
</organism>
<dbReference type="InterPro" id="IPR010679">
    <property type="entry name" value="DUF1254"/>
</dbReference>